<evidence type="ECO:0000313" key="1">
    <source>
        <dbReference type="EMBL" id="GFJ77145.1"/>
    </source>
</evidence>
<proteinExistence type="predicted"/>
<dbReference type="Pfam" id="PF08713">
    <property type="entry name" value="DNA_alkylation"/>
    <property type="match status" value="1"/>
</dbReference>
<comment type="caution">
    <text evidence="1">The sequence shown here is derived from an EMBL/GenBank/DDBJ whole genome shotgun (WGS) entry which is preliminary data.</text>
</comment>
<dbReference type="PANTHER" id="PTHR34070:SF1">
    <property type="entry name" value="DNA ALKYLATION REPAIR PROTEIN"/>
    <property type="match status" value="1"/>
</dbReference>
<dbReference type="CDD" id="cd06561">
    <property type="entry name" value="AlkD_like"/>
    <property type="match status" value="1"/>
</dbReference>
<gene>
    <name evidence="1" type="ORF">Phou_013250</name>
</gene>
<sequence>MAVTCTAEEFTERLLALATEEQRAEYRRYFKPGDDTFAGVRMGDVFALAKECVGMAPAELGKLLDSPIHEVRAGALSIMDKQGRARRTPPERRAELYELYLRRHDRIDNWDLVDLAAPYVVGAHLAGKPRDILDELAGSDDIWRRRTAIVATAYFIRQGETADTFRIAELLVADPEDLIHKAVGGWVREAGKKDPARLTAFLDRHAATMPRTMLRYAIERLDPERRAHYRGLKARS</sequence>
<dbReference type="InterPro" id="IPR016024">
    <property type="entry name" value="ARM-type_fold"/>
</dbReference>
<dbReference type="EMBL" id="BLPF01000001">
    <property type="protein sequence ID" value="GFJ77145.1"/>
    <property type="molecule type" value="Genomic_DNA"/>
</dbReference>
<protein>
    <recommendedName>
        <fullName evidence="3">DNA alkylation repair protein</fullName>
    </recommendedName>
</protein>
<accession>A0A6V8K8P5</accession>
<dbReference type="InterPro" id="IPR014825">
    <property type="entry name" value="DNA_alkylation"/>
</dbReference>
<dbReference type="RefSeq" id="WP_173054406.1">
    <property type="nucleotide sequence ID" value="NZ_BAABGO010000005.1"/>
</dbReference>
<keyword evidence="2" id="KW-1185">Reference proteome</keyword>
<evidence type="ECO:0008006" key="3">
    <source>
        <dbReference type="Google" id="ProtNLM"/>
    </source>
</evidence>
<dbReference type="Proteomes" id="UP000482800">
    <property type="component" value="Unassembled WGS sequence"/>
</dbReference>
<dbReference type="SUPFAM" id="SSF48371">
    <property type="entry name" value="ARM repeat"/>
    <property type="match status" value="1"/>
</dbReference>
<reference evidence="1 2" key="1">
    <citation type="submission" date="2020-03" db="EMBL/GenBank/DDBJ databases">
        <title>Whole genome shotgun sequence of Phytohabitans houttuyneae NBRC 108639.</title>
        <authorList>
            <person name="Komaki H."/>
            <person name="Tamura T."/>
        </authorList>
    </citation>
    <scope>NUCLEOTIDE SEQUENCE [LARGE SCALE GENOMIC DNA]</scope>
    <source>
        <strain evidence="1 2">NBRC 108639</strain>
    </source>
</reference>
<dbReference type="AlphaFoldDB" id="A0A6V8K8P5"/>
<reference evidence="1 2" key="2">
    <citation type="submission" date="2020-03" db="EMBL/GenBank/DDBJ databases">
        <authorList>
            <person name="Ichikawa N."/>
            <person name="Kimura A."/>
            <person name="Kitahashi Y."/>
            <person name="Uohara A."/>
        </authorList>
    </citation>
    <scope>NUCLEOTIDE SEQUENCE [LARGE SCALE GENOMIC DNA]</scope>
    <source>
        <strain evidence="1 2">NBRC 108639</strain>
    </source>
</reference>
<evidence type="ECO:0000313" key="2">
    <source>
        <dbReference type="Proteomes" id="UP000482800"/>
    </source>
</evidence>
<name>A0A6V8K8P5_9ACTN</name>
<dbReference type="PANTHER" id="PTHR34070">
    <property type="entry name" value="ARMADILLO-TYPE FOLD"/>
    <property type="match status" value="1"/>
</dbReference>
<dbReference type="Gene3D" id="1.25.10.90">
    <property type="match status" value="1"/>
</dbReference>
<organism evidence="1 2">
    <name type="scientific">Phytohabitans houttuyneae</name>
    <dbReference type="NCBI Taxonomy" id="1076126"/>
    <lineage>
        <taxon>Bacteria</taxon>
        <taxon>Bacillati</taxon>
        <taxon>Actinomycetota</taxon>
        <taxon>Actinomycetes</taxon>
        <taxon>Micromonosporales</taxon>
        <taxon>Micromonosporaceae</taxon>
    </lineage>
</organism>